<sequence length="241" mass="26503">MRARDLLMEQNVAVDSARREAEMAICARNDFLAVMNHEMRTPMHAIIALSSVLLETKLTSEQRLMIETVLKSSNLLAVLINNVLDLSKLEDGSFELEIANFNLHAIFREVINLIKPIAAVKKLCVSVTLAPDLPLSSVARSDSSRDPRAPEFSQFPVIGISICVYRSRILAVESVLKIYHTSLLSLHTHISANKASNGSGIGLAICRRFVSLMEGQIWLESEGIGKGCTATFIVKLGTMLL</sequence>
<keyword evidence="15" id="KW-0902">Two-component regulatory system</keyword>
<reference evidence="18" key="1">
    <citation type="submission" date="2022-05" db="EMBL/GenBank/DDBJ databases">
        <title>The Musa troglodytarum L. genome provides insights into the mechanism of non-climacteric behaviour and enrichment of carotenoids.</title>
        <authorList>
            <person name="Wang J."/>
        </authorList>
    </citation>
    <scope>NUCLEOTIDE SEQUENCE</scope>
    <source>
        <tissue evidence="18">Leaf</tissue>
    </source>
</reference>
<evidence type="ECO:0000256" key="4">
    <source>
        <dbReference type="ARBA" id="ARBA00009842"/>
    </source>
</evidence>
<keyword evidence="6" id="KW-0808">Transferase</keyword>
<dbReference type="PANTHER" id="PTHR24423">
    <property type="entry name" value="TWO-COMPONENT SENSOR HISTIDINE KINASE"/>
    <property type="match status" value="1"/>
</dbReference>
<dbReference type="GO" id="GO:0000155">
    <property type="term" value="F:phosphorelay sensor kinase activity"/>
    <property type="evidence" value="ECO:0007669"/>
    <property type="project" value="InterPro"/>
</dbReference>
<keyword evidence="16" id="KW-0472">Membrane</keyword>
<dbReference type="OrthoDB" id="1926053at2759"/>
<evidence type="ECO:0000256" key="5">
    <source>
        <dbReference type="ARBA" id="ARBA00012438"/>
    </source>
</evidence>
<evidence type="ECO:0000313" key="19">
    <source>
        <dbReference type="Proteomes" id="UP001055439"/>
    </source>
</evidence>
<protein>
    <recommendedName>
        <fullName evidence="5">histidine kinase</fullName>
        <ecNumber evidence="5">2.7.13.3</ecNumber>
    </recommendedName>
</protein>
<comment type="similarity">
    <text evidence="4">Belongs to the ethylene receptor family.</text>
</comment>
<dbReference type="Pfam" id="PF02518">
    <property type="entry name" value="HATPase_c"/>
    <property type="match status" value="1"/>
</dbReference>
<dbReference type="GO" id="GO:0005524">
    <property type="term" value="F:ATP binding"/>
    <property type="evidence" value="ECO:0007669"/>
    <property type="project" value="UniProtKB-KW"/>
</dbReference>
<dbReference type="GO" id="GO:0051740">
    <property type="term" value="F:ethylene binding"/>
    <property type="evidence" value="ECO:0007669"/>
    <property type="project" value="TreeGrafter"/>
</dbReference>
<dbReference type="SUPFAM" id="SSF47384">
    <property type="entry name" value="Homodimeric domain of signal transducing histidine kinase"/>
    <property type="match status" value="1"/>
</dbReference>
<dbReference type="InterPro" id="IPR036097">
    <property type="entry name" value="HisK_dim/P_sf"/>
</dbReference>
<dbReference type="Gene3D" id="3.30.565.10">
    <property type="entry name" value="Histidine kinase-like ATPase, C-terminal domain"/>
    <property type="match status" value="1"/>
</dbReference>
<comment type="cofactor">
    <cofactor evidence="2">
        <name>Cu cation</name>
        <dbReference type="ChEBI" id="CHEBI:23378"/>
    </cofactor>
</comment>
<dbReference type="InterPro" id="IPR003661">
    <property type="entry name" value="HisK_dim/P_dom"/>
</dbReference>
<evidence type="ECO:0000256" key="11">
    <source>
        <dbReference type="ARBA" id="ARBA00022824"/>
    </source>
</evidence>
<dbReference type="InterPro" id="IPR003594">
    <property type="entry name" value="HATPase_dom"/>
</dbReference>
<evidence type="ECO:0000313" key="18">
    <source>
        <dbReference type="EMBL" id="URE31588.1"/>
    </source>
</evidence>
<dbReference type="SUPFAM" id="SSF55874">
    <property type="entry name" value="ATPase domain of HSP90 chaperone/DNA topoisomerase II/histidine kinase"/>
    <property type="match status" value="1"/>
</dbReference>
<organism evidence="18 19">
    <name type="scientific">Musa troglodytarum</name>
    <name type="common">fe'i banana</name>
    <dbReference type="NCBI Taxonomy" id="320322"/>
    <lineage>
        <taxon>Eukaryota</taxon>
        <taxon>Viridiplantae</taxon>
        <taxon>Streptophyta</taxon>
        <taxon>Embryophyta</taxon>
        <taxon>Tracheophyta</taxon>
        <taxon>Spermatophyta</taxon>
        <taxon>Magnoliopsida</taxon>
        <taxon>Liliopsida</taxon>
        <taxon>Zingiberales</taxon>
        <taxon>Musaceae</taxon>
        <taxon>Musa</taxon>
    </lineage>
</organism>
<dbReference type="SMART" id="SM00388">
    <property type="entry name" value="HisKA"/>
    <property type="match status" value="1"/>
</dbReference>
<dbReference type="PROSITE" id="PS50109">
    <property type="entry name" value="HIS_KIN"/>
    <property type="match status" value="1"/>
</dbReference>
<evidence type="ECO:0000256" key="13">
    <source>
        <dbReference type="ARBA" id="ARBA00022989"/>
    </source>
</evidence>
<dbReference type="Gene3D" id="1.10.287.130">
    <property type="match status" value="1"/>
</dbReference>
<evidence type="ECO:0000256" key="14">
    <source>
        <dbReference type="ARBA" id="ARBA00023008"/>
    </source>
</evidence>
<keyword evidence="12" id="KW-0067">ATP-binding</keyword>
<evidence type="ECO:0000256" key="8">
    <source>
        <dbReference type="ARBA" id="ARBA00022741"/>
    </source>
</evidence>
<keyword evidence="10" id="KW-0418">Kinase</keyword>
<dbReference type="InterPro" id="IPR005467">
    <property type="entry name" value="His_kinase_dom"/>
</dbReference>
<dbReference type="GO" id="GO:0038199">
    <property type="term" value="F:ethylene receptor activity"/>
    <property type="evidence" value="ECO:0007669"/>
    <property type="project" value="TreeGrafter"/>
</dbReference>
<gene>
    <name evidence="18" type="ORF">MUK42_16258</name>
</gene>
<dbReference type="FunFam" id="1.10.287.130:FF:000004">
    <property type="entry name" value="Ethylene receptor 1"/>
    <property type="match status" value="1"/>
</dbReference>
<evidence type="ECO:0000256" key="10">
    <source>
        <dbReference type="ARBA" id="ARBA00022777"/>
    </source>
</evidence>
<evidence type="ECO:0000256" key="9">
    <source>
        <dbReference type="ARBA" id="ARBA00022745"/>
    </source>
</evidence>
<accession>A0A9E7HI94</accession>
<dbReference type="EC" id="2.7.13.3" evidence="5"/>
<proteinExistence type="inferred from homology"/>
<dbReference type="Pfam" id="PF00512">
    <property type="entry name" value="HisKA"/>
    <property type="match status" value="1"/>
</dbReference>
<evidence type="ECO:0000259" key="17">
    <source>
        <dbReference type="PROSITE" id="PS50109"/>
    </source>
</evidence>
<evidence type="ECO:0000256" key="1">
    <source>
        <dbReference type="ARBA" id="ARBA00000085"/>
    </source>
</evidence>
<keyword evidence="7" id="KW-0812">Transmembrane</keyword>
<dbReference type="AlphaFoldDB" id="A0A9E7HI94"/>
<feature type="domain" description="Histidine kinase" evidence="17">
    <location>
        <begin position="34"/>
        <end position="238"/>
    </location>
</feature>
<dbReference type="CDD" id="cd00082">
    <property type="entry name" value="HisKA"/>
    <property type="match status" value="1"/>
</dbReference>
<evidence type="ECO:0000256" key="6">
    <source>
        <dbReference type="ARBA" id="ARBA00022679"/>
    </source>
</evidence>
<dbReference type="EMBL" id="CP097510">
    <property type="protein sequence ID" value="URE31588.1"/>
    <property type="molecule type" value="Genomic_DNA"/>
</dbReference>
<dbReference type="PANTHER" id="PTHR24423:SF625">
    <property type="entry name" value="ETHYLENE RESPONSE SENSOR 1"/>
    <property type="match status" value="1"/>
</dbReference>
<comment type="subcellular location">
    <subcellularLocation>
        <location evidence="3">Endoplasmic reticulum membrane</location>
        <topology evidence="3">Multi-pass membrane protein</topology>
    </subcellularLocation>
</comment>
<keyword evidence="14" id="KW-0186">Copper</keyword>
<keyword evidence="9" id="KW-0936">Ethylene signaling pathway</keyword>
<dbReference type="GO" id="GO:0005789">
    <property type="term" value="C:endoplasmic reticulum membrane"/>
    <property type="evidence" value="ECO:0007669"/>
    <property type="project" value="UniProtKB-SubCell"/>
</dbReference>
<keyword evidence="19" id="KW-1185">Reference proteome</keyword>
<name>A0A9E7HI94_9LILI</name>
<keyword evidence="18" id="KW-0675">Receptor</keyword>
<keyword evidence="13" id="KW-1133">Transmembrane helix</keyword>
<evidence type="ECO:0000256" key="12">
    <source>
        <dbReference type="ARBA" id="ARBA00022840"/>
    </source>
</evidence>
<dbReference type="GO" id="GO:0046872">
    <property type="term" value="F:metal ion binding"/>
    <property type="evidence" value="ECO:0007669"/>
    <property type="project" value="UniProtKB-KW"/>
</dbReference>
<evidence type="ECO:0000256" key="2">
    <source>
        <dbReference type="ARBA" id="ARBA00001935"/>
    </source>
</evidence>
<keyword evidence="8" id="KW-0547">Nucleotide-binding</keyword>
<keyword evidence="11" id="KW-0256">Endoplasmic reticulum</keyword>
<evidence type="ECO:0000256" key="15">
    <source>
        <dbReference type="ARBA" id="ARBA00023012"/>
    </source>
</evidence>
<evidence type="ECO:0000256" key="7">
    <source>
        <dbReference type="ARBA" id="ARBA00022692"/>
    </source>
</evidence>
<comment type="catalytic activity">
    <reaction evidence="1">
        <text>ATP + protein L-histidine = ADP + protein N-phospho-L-histidine.</text>
        <dbReference type="EC" id="2.7.13.3"/>
    </reaction>
</comment>
<dbReference type="Proteomes" id="UP001055439">
    <property type="component" value="Chromosome 8"/>
</dbReference>
<dbReference type="InterPro" id="IPR036890">
    <property type="entry name" value="HATPase_C_sf"/>
</dbReference>
<evidence type="ECO:0000256" key="3">
    <source>
        <dbReference type="ARBA" id="ARBA00004477"/>
    </source>
</evidence>
<evidence type="ECO:0000256" key="16">
    <source>
        <dbReference type="ARBA" id="ARBA00023136"/>
    </source>
</evidence>